<comment type="caution">
    <text evidence="2">The sequence shown here is derived from an EMBL/GenBank/DDBJ whole genome shotgun (WGS) entry which is preliminary data.</text>
</comment>
<feature type="signal peptide" evidence="1">
    <location>
        <begin position="1"/>
        <end position="24"/>
    </location>
</feature>
<sequence>MSSVNFIVFLLLISFICLHSLVDCGIIGLAGAPVEATWCAALGRESTHCPQGANSNPLAGGFGMLSG</sequence>
<dbReference type="OrthoDB" id="5892393at2759"/>
<name>A0A6V7UPA6_MELEN</name>
<proteinExistence type="predicted"/>
<reference evidence="2 4" key="1">
    <citation type="submission" date="2020-08" db="EMBL/GenBank/DDBJ databases">
        <authorList>
            <person name="Koutsovoulos G."/>
            <person name="Danchin GJ E."/>
        </authorList>
    </citation>
    <scope>NUCLEOTIDE SEQUENCE [LARGE SCALE GENOMIC DNA]</scope>
</reference>
<evidence type="ECO:0000256" key="1">
    <source>
        <dbReference type="SAM" id="SignalP"/>
    </source>
</evidence>
<evidence type="ECO:0000313" key="4">
    <source>
        <dbReference type="Proteomes" id="UP000580250"/>
    </source>
</evidence>
<evidence type="ECO:0000313" key="2">
    <source>
        <dbReference type="EMBL" id="CAD2162499.1"/>
    </source>
</evidence>
<gene>
    <name evidence="2" type="ORF">MENT_LOCUS15442</name>
    <name evidence="3" type="ORF">MENT_LOCUS30871</name>
</gene>
<organism evidence="2 4">
    <name type="scientific">Meloidogyne enterolobii</name>
    <name type="common">Root-knot nematode worm</name>
    <name type="synonym">Meloidogyne mayaguensis</name>
    <dbReference type="NCBI Taxonomy" id="390850"/>
    <lineage>
        <taxon>Eukaryota</taxon>
        <taxon>Metazoa</taxon>
        <taxon>Ecdysozoa</taxon>
        <taxon>Nematoda</taxon>
        <taxon>Chromadorea</taxon>
        <taxon>Rhabditida</taxon>
        <taxon>Tylenchina</taxon>
        <taxon>Tylenchomorpha</taxon>
        <taxon>Tylenchoidea</taxon>
        <taxon>Meloidogynidae</taxon>
        <taxon>Meloidogyninae</taxon>
        <taxon>Meloidogyne</taxon>
    </lineage>
</organism>
<feature type="chain" id="PRO_5036193696" evidence="1">
    <location>
        <begin position="25"/>
        <end position="67"/>
    </location>
</feature>
<evidence type="ECO:0000313" key="3">
    <source>
        <dbReference type="EMBL" id="CAD2178898.1"/>
    </source>
</evidence>
<dbReference type="EMBL" id="CAJEWN010000331">
    <property type="protein sequence ID" value="CAD2178898.1"/>
    <property type="molecule type" value="Genomic_DNA"/>
</dbReference>
<keyword evidence="1" id="KW-0732">Signal</keyword>
<accession>A0A6V7UPA6</accession>
<protein>
    <submittedName>
        <fullName evidence="2">Uncharacterized protein</fullName>
    </submittedName>
</protein>
<dbReference type="AlphaFoldDB" id="A0A6V7UPA6"/>
<dbReference type="EMBL" id="CAJEWN010000092">
    <property type="protein sequence ID" value="CAD2162499.1"/>
    <property type="molecule type" value="Genomic_DNA"/>
</dbReference>
<dbReference type="Proteomes" id="UP000580250">
    <property type="component" value="Unassembled WGS sequence"/>
</dbReference>